<proteinExistence type="predicted"/>
<dbReference type="PANTHER" id="PTHR47074:SF79">
    <property type="entry name" value="PUTATIVE-RELATED"/>
    <property type="match status" value="1"/>
</dbReference>
<dbReference type="GO" id="GO:0003676">
    <property type="term" value="F:nucleic acid binding"/>
    <property type="evidence" value="ECO:0007669"/>
    <property type="project" value="InterPro"/>
</dbReference>
<dbReference type="CDD" id="cd06222">
    <property type="entry name" value="RNase_H_like"/>
    <property type="match status" value="1"/>
</dbReference>
<dbReference type="Gene3D" id="3.30.420.10">
    <property type="entry name" value="Ribonuclease H-like superfamily/Ribonuclease H"/>
    <property type="match status" value="1"/>
</dbReference>
<reference evidence="2" key="1">
    <citation type="journal article" date="2023" name="Plant J.">
        <title>Genome sequences and population genomics provide insights into the demographic history, inbreeding, and mutation load of two 'living fossil' tree species of Dipteronia.</title>
        <authorList>
            <person name="Feng Y."/>
            <person name="Comes H.P."/>
            <person name="Chen J."/>
            <person name="Zhu S."/>
            <person name="Lu R."/>
            <person name="Zhang X."/>
            <person name="Li P."/>
            <person name="Qiu J."/>
            <person name="Olsen K.M."/>
            <person name="Qiu Y."/>
        </authorList>
    </citation>
    <scope>NUCLEOTIDE SEQUENCE</scope>
    <source>
        <strain evidence="2">NBL</strain>
    </source>
</reference>
<keyword evidence="3" id="KW-1185">Reference proteome</keyword>
<protein>
    <recommendedName>
        <fullName evidence="1">RNase H type-1 domain-containing protein</fullName>
    </recommendedName>
</protein>
<gene>
    <name evidence="2" type="ORF">Dsin_008983</name>
</gene>
<dbReference type="InterPro" id="IPR002156">
    <property type="entry name" value="RNaseH_domain"/>
</dbReference>
<evidence type="ECO:0000259" key="1">
    <source>
        <dbReference type="Pfam" id="PF13456"/>
    </source>
</evidence>
<dbReference type="Pfam" id="PF13456">
    <property type="entry name" value="RVT_3"/>
    <property type="match status" value="1"/>
</dbReference>
<feature type="domain" description="RNase H type-1" evidence="1">
    <location>
        <begin position="74"/>
        <end position="195"/>
    </location>
</feature>
<dbReference type="InterPro" id="IPR012337">
    <property type="entry name" value="RNaseH-like_sf"/>
</dbReference>
<name>A0AAE0AQ73_9ROSI</name>
<dbReference type="AlphaFoldDB" id="A0AAE0AQ73"/>
<evidence type="ECO:0000313" key="2">
    <source>
        <dbReference type="EMBL" id="KAK3221958.1"/>
    </source>
</evidence>
<organism evidence="2 3">
    <name type="scientific">Dipteronia sinensis</name>
    <dbReference type="NCBI Taxonomy" id="43782"/>
    <lineage>
        <taxon>Eukaryota</taxon>
        <taxon>Viridiplantae</taxon>
        <taxon>Streptophyta</taxon>
        <taxon>Embryophyta</taxon>
        <taxon>Tracheophyta</taxon>
        <taxon>Spermatophyta</taxon>
        <taxon>Magnoliopsida</taxon>
        <taxon>eudicotyledons</taxon>
        <taxon>Gunneridae</taxon>
        <taxon>Pentapetalae</taxon>
        <taxon>rosids</taxon>
        <taxon>malvids</taxon>
        <taxon>Sapindales</taxon>
        <taxon>Sapindaceae</taxon>
        <taxon>Hippocastanoideae</taxon>
        <taxon>Acereae</taxon>
        <taxon>Dipteronia</taxon>
    </lineage>
</organism>
<dbReference type="EMBL" id="JANJYJ010000003">
    <property type="protein sequence ID" value="KAK3221958.1"/>
    <property type="molecule type" value="Genomic_DNA"/>
</dbReference>
<dbReference type="InterPro" id="IPR044730">
    <property type="entry name" value="RNase_H-like_dom_plant"/>
</dbReference>
<sequence>MARFVMVLWGIWFNRNQLLHNKCGRDPGELVLWVAGLLEEFQGTNKSILSSISSASAVAKEGRHPPPLGYLKLNTDAVVPHGGNCFGIGAVIRDSEGKVVLALSKFVQGYFSVEVCEALALREGLSLAKQHGLSIGWAEVDVVNVTAGVNSSQLCRNAVCFVFDDISALCRDVGVSECKAISRCGNGVAHNLASLAVSSSQDHLWQGHCPFSLFYGC</sequence>
<dbReference type="InterPro" id="IPR052929">
    <property type="entry name" value="RNase_H-like_EbsB-rel"/>
</dbReference>
<dbReference type="Proteomes" id="UP001281410">
    <property type="component" value="Unassembled WGS sequence"/>
</dbReference>
<dbReference type="SUPFAM" id="SSF53098">
    <property type="entry name" value="Ribonuclease H-like"/>
    <property type="match status" value="1"/>
</dbReference>
<dbReference type="InterPro" id="IPR036397">
    <property type="entry name" value="RNaseH_sf"/>
</dbReference>
<comment type="caution">
    <text evidence="2">The sequence shown here is derived from an EMBL/GenBank/DDBJ whole genome shotgun (WGS) entry which is preliminary data.</text>
</comment>
<dbReference type="GO" id="GO:0004523">
    <property type="term" value="F:RNA-DNA hybrid ribonuclease activity"/>
    <property type="evidence" value="ECO:0007669"/>
    <property type="project" value="InterPro"/>
</dbReference>
<dbReference type="PANTHER" id="PTHR47074">
    <property type="entry name" value="BNAC02G40300D PROTEIN"/>
    <property type="match status" value="1"/>
</dbReference>
<accession>A0AAE0AQ73</accession>
<evidence type="ECO:0000313" key="3">
    <source>
        <dbReference type="Proteomes" id="UP001281410"/>
    </source>
</evidence>